<gene>
    <name evidence="2" type="ORF">WQQ_37400</name>
</gene>
<dbReference type="Proteomes" id="UP000003704">
    <property type="component" value="Unassembled WGS sequence"/>
</dbReference>
<organism evidence="2 3">
    <name type="scientific">Hydrocarboniphaga effusa AP103</name>
    <dbReference type="NCBI Taxonomy" id="1172194"/>
    <lineage>
        <taxon>Bacteria</taxon>
        <taxon>Pseudomonadati</taxon>
        <taxon>Pseudomonadota</taxon>
        <taxon>Gammaproteobacteria</taxon>
        <taxon>Nevskiales</taxon>
        <taxon>Nevskiaceae</taxon>
        <taxon>Hydrocarboniphaga</taxon>
    </lineage>
</organism>
<evidence type="ECO:0000256" key="1">
    <source>
        <dbReference type="SAM" id="MobiDB-lite"/>
    </source>
</evidence>
<dbReference type="AlphaFoldDB" id="I8T3R4"/>
<feature type="region of interest" description="Disordered" evidence="1">
    <location>
        <begin position="127"/>
        <end position="154"/>
    </location>
</feature>
<dbReference type="EMBL" id="AKGD01000003">
    <property type="protein sequence ID" value="EIT68545.1"/>
    <property type="molecule type" value="Genomic_DNA"/>
</dbReference>
<protein>
    <submittedName>
        <fullName evidence="2">Uncharacterized protein</fullName>
    </submittedName>
</protein>
<comment type="caution">
    <text evidence="2">The sequence shown here is derived from an EMBL/GenBank/DDBJ whole genome shotgun (WGS) entry which is preliminary data.</text>
</comment>
<evidence type="ECO:0000313" key="3">
    <source>
        <dbReference type="Proteomes" id="UP000003704"/>
    </source>
</evidence>
<accession>I8T3R4</accession>
<name>I8T3R4_9GAMM</name>
<evidence type="ECO:0000313" key="2">
    <source>
        <dbReference type="EMBL" id="EIT68545.1"/>
    </source>
</evidence>
<proteinExistence type="predicted"/>
<sequence length="154" mass="17062">MSFDQLQNCATQALTLRRESMRLIQLNGALAVQRNAINQRGAAMAAGNRLPHAVAQQFERERLAFNAQADQFGRQVLAIGQLRSTYERSCSRRPYRRSDLASLSPELQIAMRMGLDDVTVPMLATNEAPFAASDAQPRPNPSPDAGPQLQRISR</sequence>
<reference evidence="2 3" key="1">
    <citation type="journal article" date="2012" name="J. Bacteriol.">
        <title>Genome Sequence of n-Alkane-Degrading Hydrocarboniphaga effusa Strain AP103T (ATCC BAA-332T).</title>
        <authorList>
            <person name="Chang H.K."/>
            <person name="Zylstra G.J."/>
            <person name="Chae J.C."/>
        </authorList>
    </citation>
    <scope>NUCLEOTIDE SEQUENCE [LARGE SCALE GENOMIC DNA]</scope>
    <source>
        <strain evidence="2 3">AP103</strain>
    </source>
</reference>
<keyword evidence="3" id="KW-1185">Reference proteome</keyword>